<dbReference type="GO" id="GO:0042840">
    <property type="term" value="P:D-glucuronate catabolic process"/>
    <property type="evidence" value="ECO:0007669"/>
    <property type="project" value="TreeGrafter"/>
</dbReference>
<evidence type="ECO:0000259" key="1">
    <source>
        <dbReference type="Pfam" id="PF01553"/>
    </source>
</evidence>
<dbReference type="InterPro" id="IPR002123">
    <property type="entry name" value="Plipid/glycerol_acylTrfase"/>
</dbReference>
<reference evidence="2 3" key="1">
    <citation type="submission" date="2018-12" db="EMBL/GenBank/DDBJ databases">
        <authorList>
            <consortium name="Pathogen Informatics"/>
        </authorList>
    </citation>
    <scope>NUCLEOTIDE SEQUENCE [LARGE SCALE GENOMIC DNA]</scope>
    <source>
        <strain evidence="2 3">NCTC13071</strain>
    </source>
</reference>
<dbReference type="AlphaFoldDB" id="A0A448L534"/>
<accession>A0A448L534</accession>
<gene>
    <name evidence="2" type="ORF">NCTC13071_01091</name>
</gene>
<sequence length="374" mass="43674">MDKKQFDDIRPYNAEEIPAAMVRIANSSSFPILASYVYPNEPIEEVRQRIADYKTVKEFQTETMRMVNQRVIEHSISEFTCSGLDKLSPDEHYLFVSNHRDIMLDSSLLQYFLVTRDFDTTEITFGANLMMNQLVIDIGKSNKMFKVERPSNNIKDFYRSSKHLSEYIRYVITEKGQSVWIAQRNGRTKDGNDATDQGIIKMFCMSCPEDKIKAIDQLHIVPVAVSYEWEPCDILKTLELYESQFSKYTKKPGEDLNSILTGIIQDKGRVHFELCDPVAYVELAKFETLTNNEYHKSVAKLLDSRINTAYRLYPNNYIAYDLRYGTTKYQECYTQEQKTAFMNHLKRLEQYDTCDIEKLMDIFLGIYSNPVKNK</sequence>
<dbReference type="GO" id="GO:0016746">
    <property type="term" value="F:acyltransferase activity"/>
    <property type="evidence" value="ECO:0007669"/>
    <property type="project" value="InterPro"/>
</dbReference>
<evidence type="ECO:0000313" key="3">
    <source>
        <dbReference type="Proteomes" id="UP000274578"/>
    </source>
</evidence>
<dbReference type="Proteomes" id="UP000274578">
    <property type="component" value="Chromosome 1"/>
</dbReference>
<feature type="domain" description="Phospholipid/glycerol acyltransferase" evidence="1">
    <location>
        <begin position="79"/>
        <end position="226"/>
    </location>
</feature>
<organism evidence="2 3">
    <name type="scientific">Segatella oris</name>
    <dbReference type="NCBI Taxonomy" id="28135"/>
    <lineage>
        <taxon>Bacteria</taxon>
        <taxon>Pseudomonadati</taxon>
        <taxon>Bacteroidota</taxon>
        <taxon>Bacteroidia</taxon>
        <taxon>Bacteroidales</taxon>
        <taxon>Prevotellaceae</taxon>
        <taxon>Segatella</taxon>
    </lineage>
</organism>
<dbReference type="PANTHER" id="PTHR30068">
    <property type="entry name" value="URONATE ISOMERASE"/>
    <property type="match status" value="1"/>
</dbReference>
<name>A0A448L534_9BACT</name>
<proteinExistence type="predicted"/>
<dbReference type="KEGG" id="poc:NCTC13071_01091"/>
<dbReference type="PANTHER" id="PTHR30068:SF3">
    <property type="entry name" value="PHOSPHOLIPID_GLYCEROL ACYLTRANSFERASE DOMAIN-CONTAINING PROTEIN"/>
    <property type="match status" value="1"/>
</dbReference>
<dbReference type="EMBL" id="LR134384">
    <property type="protein sequence ID" value="VEH15096.1"/>
    <property type="molecule type" value="Genomic_DNA"/>
</dbReference>
<protein>
    <recommendedName>
        <fullName evidence="1">Phospholipid/glycerol acyltransferase domain-containing protein</fullName>
    </recommendedName>
</protein>
<dbReference type="GO" id="GO:0019698">
    <property type="term" value="P:D-galacturonate catabolic process"/>
    <property type="evidence" value="ECO:0007669"/>
    <property type="project" value="TreeGrafter"/>
</dbReference>
<evidence type="ECO:0000313" key="2">
    <source>
        <dbReference type="EMBL" id="VEH15096.1"/>
    </source>
</evidence>
<dbReference type="Pfam" id="PF01553">
    <property type="entry name" value="Acyltransferase"/>
    <property type="match status" value="1"/>
</dbReference>
<dbReference type="RefSeq" id="WP_018920744.1">
    <property type="nucleotide sequence ID" value="NZ_CAJPPY010000037.1"/>
</dbReference>
<dbReference type="GeneID" id="85011949"/>